<accession>A0A316I2Q6</accession>
<reference evidence="1 2" key="1">
    <citation type="submission" date="2018-05" db="EMBL/GenBank/DDBJ databases">
        <title>Genomic Encyclopedia of Type Strains, Phase IV (KMG-IV): sequencing the most valuable type-strain genomes for metagenomic binning, comparative biology and taxonomic classification.</title>
        <authorList>
            <person name="Goeker M."/>
        </authorList>
    </citation>
    <scope>NUCLEOTIDE SEQUENCE [LARGE SCALE GENOMIC DNA]</scope>
    <source>
        <strain evidence="1 2">DSM 45480</strain>
    </source>
</reference>
<dbReference type="Gene3D" id="3.20.20.70">
    <property type="entry name" value="Aldolase class I"/>
    <property type="match status" value="1"/>
</dbReference>
<dbReference type="InterPro" id="IPR013785">
    <property type="entry name" value="Aldolase_TIM"/>
</dbReference>
<dbReference type="InterPro" id="IPR029455">
    <property type="entry name" value="GHL15"/>
</dbReference>
<dbReference type="RefSeq" id="WP_109641173.1">
    <property type="nucleotide sequence ID" value="NZ_QGHB01000016.1"/>
</dbReference>
<dbReference type="Proteomes" id="UP000246005">
    <property type="component" value="Unassembled WGS sequence"/>
</dbReference>
<dbReference type="GO" id="GO:0016787">
    <property type="term" value="F:hydrolase activity"/>
    <property type="evidence" value="ECO:0007669"/>
    <property type="project" value="UniProtKB-KW"/>
</dbReference>
<sequence length="423" mass="47676">MTDLGTSLHSWLEPVDPSNNQDWYEHVLSRNFACGCRPWTTYCTEWKPPSSGKLGTYWINWNSVPVDQATIEREARRRKYVMLNAWQGDLARKLKAVNPNLLVFCYKDASSTRSYDKNAIWSLLPAGVSYQWAVANRTDWFLKDSAGKLLSYSGYEGHWQMDIGNTLYQKMWAENVAKVKPLGFDGVLIDNLLWTPDTYHSGVYPAQYASKEAFQQAYVSFLANTRPVLTAAGLKTVGNLTDARRHSGGWNRYMAYLDGGWDEWWLAFSDTNLQPEYTEGWRRIVREVLDNEAAGKLTLVQPHYSNGLAGRRAFLYTLASYYCVAGPKSAITASHVTNDYDAPHLWPAEYDWDLGDPVKYYEWAAPNVFKRHFTKGMVVVNANRSDSGPVTIQLGGAYLDHAGATVTSVSLPGTSGAILRRVA</sequence>
<keyword evidence="1" id="KW-0378">Hydrolase</keyword>
<organism evidence="1 2">
    <name type="scientific">Lentzea atacamensis</name>
    <dbReference type="NCBI Taxonomy" id="531938"/>
    <lineage>
        <taxon>Bacteria</taxon>
        <taxon>Bacillati</taxon>
        <taxon>Actinomycetota</taxon>
        <taxon>Actinomycetes</taxon>
        <taxon>Pseudonocardiales</taxon>
        <taxon>Pseudonocardiaceae</taxon>
        <taxon>Lentzea</taxon>
    </lineage>
</organism>
<name>A0A316I2Q6_9PSEU</name>
<evidence type="ECO:0000313" key="2">
    <source>
        <dbReference type="Proteomes" id="UP000246005"/>
    </source>
</evidence>
<evidence type="ECO:0000313" key="1">
    <source>
        <dbReference type="EMBL" id="PWK81699.1"/>
    </source>
</evidence>
<protein>
    <submittedName>
        <fullName evidence="1">Putative glycosyl hydrolase-like family 15 (GHL15) protein</fullName>
    </submittedName>
</protein>
<comment type="caution">
    <text evidence="1">The sequence shown here is derived from an EMBL/GenBank/DDBJ whole genome shotgun (WGS) entry which is preliminary data.</text>
</comment>
<dbReference type="SUPFAM" id="SSF51445">
    <property type="entry name" value="(Trans)glycosidases"/>
    <property type="match status" value="1"/>
</dbReference>
<dbReference type="EMBL" id="QGHB01000016">
    <property type="protein sequence ID" value="PWK81699.1"/>
    <property type="molecule type" value="Genomic_DNA"/>
</dbReference>
<proteinExistence type="predicted"/>
<dbReference type="InterPro" id="IPR017853">
    <property type="entry name" value="GH"/>
</dbReference>
<dbReference type="Pfam" id="PF14885">
    <property type="entry name" value="GHL15"/>
    <property type="match status" value="1"/>
</dbReference>
<gene>
    <name evidence="1" type="ORF">C8D88_116110</name>
</gene>
<dbReference type="AlphaFoldDB" id="A0A316I2Q6"/>